<evidence type="ECO:0000313" key="1">
    <source>
        <dbReference type="EMBL" id="GGM51340.1"/>
    </source>
</evidence>
<evidence type="ECO:0008006" key="3">
    <source>
        <dbReference type="Google" id="ProtNLM"/>
    </source>
</evidence>
<dbReference type="Proteomes" id="UP000642070">
    <property type="component" value="Unassembled WGS sequence"/>
</dbReference>
<proteinExistence type="predicted"/>
<dbReference type="RefSeq" id="WP_190253453.1">
    <property type="nucleotide sequence ID" value="NZ_BMPI01000034.1"/>
</dbReference>
<comment type="caution">
    <text evidence="1">The sequence shown here is derived from an EMBL/GenBank/DDBJ whole genome shotgun (WGS) entry which is preliminary data.</text>
</comment>
<organism evidence="1 2">
    <name type="scientific">Dactylosporangium sucinum</name>
    <dbReference type="NCBI Taxonomy" id="1424081"/>
    <lineage>
        <taxon>Bacteria</taxon>
        <taxon>Bacillati</taxon>
        <taxon>Actinomycetota</taxon>
        <taxon>Actinomycetes</taxon>
        <taxon>Micromonosporales</taxon>
        <taxon>Micromonosporaceae</taxon>
        <taxon>Dactylosporangium</taxon>
    </lineage>
</organism>
<reference evidence="1" key="2">
    <citation type="submission" date="2020-09" db="EMBL/GenBank/DDBJ databases">
        <authorList>
            <person name="Sun Q."/>
            <person name="Ohkuma M."/>
        </authorList>
    </citation>
    <scope>NUCLEOTIDE SEQUENCE</scope>
    <source>
        <strain evidence="1">JCM 19831</strain>
    </source>
</reference>
<protein>
    <recommendedName>
        <fullName evidence="3">Cyclase</fullName>
    </recommendedName>
</protein>
<gene>
    <name evidence="1" type="ORF">GCM10007977_061360</name>
</gene>
<dbReference type="AlphaFoldDB" id="A0A917U273"/>
<keyword evidence="2" id="KW-1185">Reference proteome</keyword>
<reference evidence="1" key="1">
    <citation type="journal article" date="2014" name="Int. J. Syst. Evol. Microbiol.">
        <title>Complete genome sequence of Corynebacterium casei LMG S-19264T (=DSM 44701T), isolated from a smear-ripened cheese.</title>
        <authorList>
            <consortium name="US DOE Joint Genome Institute (JGI-PGF)"/>
            <person name="Walter F."/>
            <person name="Albersmeier A."/>
            <person name="Kalinowski J."/>
            <person name="Ruckert C."/>
        </authorList>
    </citation>
    <scope>NUCLEOTIDE SEQUENCE</scope>
    <source>
        <strain evidence="1">JCM 19831</strain>
    </source>
</reference>
<dbReference type="EMBL" id="BMPI01000034">
    <property type="protein sequence ID" value="GGM51340.1"/>
    <property type="molecule type" value="Genomic_DNA"/>
</dbReference>
<sequence length="96" mass="11006">MTTLRIEHPITDYETWRRAFDSFAPARDRAGVQQYRVLRPVDDERYVCVDLDFTDVRAAEEFLAFLRTAVWSDPGRAPALAGAPTTRILIPPGDRR</sequence>
<name>A0A917U273_9ACTN</name>
<evidence type="ECO:0000313" key="2">
    <source>
        <dbReference type="Proteomes" id="UP000642070"/>
    </source>
</evidence>
<accession>A0A917U273</accession>